<organism evidence="5">
    <name type="scientific">Drosophila grimshawi</name>
    <name type="common">Hawaiian fruit fly</name>
    <name type="synonym">Idiomyia grimshawi</name>
    <dbReference type="NCBI Taxonomy" id="7222"/>
    <lineage>
        <taxon>Eukaryota</taxon>
        <taxon>Metazoa</taxon>
        <taxon>Ecdysozoa</taxon>
        <taxon>Arthropoda</taxon>
        <taxon>Hexapoda</taxon>
        <taxon>Insecta</taxon>
        <taxon>Pterygota</taxon>
        <taxon>Neoptera</taxon>
        <taxon>Endopterygota</taxon>
        <taxon>Diptera</taxon>
        <taxon>Brachycera</taxon>
        <taxon>Muscomorpha</taxon>
        <taxon>Ephydroidea</taxon>
        <taxon>Drosophilidae</taxon>
        <taxon>Drosophila</taxon>
        <taxon>Hawaiian Drosophila</taxon>
    </lineage>
</organism>
<dbReference type="PhylomeDB" id="B4JRD2"/>
<name>B4JRD2_DROGR</name>
<feature type="region of interest" description="Disordered" evidence="2">
    <location>
        <begin position="867"/>
        <end position="926"/>
    </location>
</feature>
<feature type="compositionally biased region" description="Low complexity" evidence="2">
    <location>
        <begin position="917"/>
        <end position="926"/>
    </location>
</feature>
<evidence type="ECO:0000313" key="4">
    <source>
        <dbReference type="EMBL" id="EDV94322.1"/>
    </source>
</evidence>
<feature type="region of interest" description="Disordered" evidence="2">
    <location>
        <begin position="213"/>
        <end position="241"/>
    </location>
</feature>
<dbReference type="InterPro" id="IPR039149">
    <property type="entry name" value="ZNF800"/>
</dbReference>
<sequence>MKKRNSRCNSDTQQMDAISAGDGASSDLSLLQRPLHTAHTGFEEARRAYENGTSEVRHLLMEECSLIYECNVCRNMFRSFANFISHKRVFCCISARTTGHNAGYTDQNSTMIIQAAGAQNMEHMLRSRSTGCSPVPREGRPMRGSMRDLSGVIERLRRKKTPAVVVKPISPVLQLESVPTSSQAMYQTIKIEHDDSIKTEVNEVHHMLNSTQTILGPDGKAVTTHQYERPSGGSDSAETPEQSICDETETSIFCEICNLTFQTQKTLELHIQKNHSSSAFVFQCPACSLTFLQAAAVIRHLSKDHKKPTRRIRMMRNTILKRRMQQGDVQPKGPSRELKRLQLSDDVVGQATERTDANGEQRKIMSLCIYCEKSFERRAALSTHLLNCRAKQEALAKPAPAVKKLRANLNGNMEIPDKDHNPVGADMQSIDSAALNEMFADLAEQSESYASGLQTVSLDKLQLQHESDSASDEASNSEEEHDEPEEERELDEPPTHIEHEIDETKTKIKKKRNVPIEKQLRCRCKICNKQFNALGNLRRHISMFHYRARRFGCTICDYRAFRRYDIVNHLGFTHKIEGDRDRLTEQYVSTHECEYSRDDVDGDIVLLDKQQPTEMEATAAEPKPALKTFEKRLKRIKTISEPQPETAPSSPIALAIKEEPDEELYQSVPSNKKRRKSRTQISPESGERPGAEKRPIRKRVKAVNKDFVYDLVSFKADPTGATSSTPVAVDSMRAKLRRQPGNVSLSEESKPKQWDAYITEDKKALVQGITRRIMLKLVSEGRAVSATLPELPAERPQIRPRLISYTRSDCSQQNVVNTTVTTSLSNVGESFIEKIAKRTAAAGKDATISNLWHKVNSAIAQQHQKPEAAEFAKPDAADGYPPVEMDALEKTPNGSHSLGTKLQLTPPSPPRKGNGNGNSNCKSSTNALNTSANLEVVTPSSPLPAATVVECLSSMEPPMTAGTSALFPALPKPPSVLQASANGTIQFTLDSLLRAALQN</sequence>
<reference evidence="4 5" key="1">
    <citation type="journal article" date="2007" name="Nature">
        <title>Evolution of genes and genomes on the Drosophila phylogeny.</title>
        <authorList>
            <consortium name="Drosophila 12 Genomes Consortium"/>
            <person name="Clark A.G."/>
            <person name="Eisen M.B."/>
            <person name="Smith D.R."/>
            <person name="Bergman C.M."/>
            <person name="Oliver B."/>
            <person name="Markow T.A."/>
            <person name="Kaufman T.C."/>
            <person name="Kellis M."/>
            <person name="Gelbart W."/>
            <person name="Iyer V.N."/>
            <person name="Pollard D.A."/>
            <person name="Sackton T.B."/>
            <person name="Larracuente A.M."/>
            <person name="Singh N.D."/>
            <person name="Abad J.P."/>
            <person name="Abt D.N."/>
            <person name="Adryan B."/>
            <person name="Aguade M."/>
            <person name="Akashi H."/>
            <person name="Anderson W.W."/>
            <person name="Aquadro C.F."/>
            <person name="Ardell D.H."/>
            <person name="Arguello R."/>
            <person name="Artieri C.G."/>
            <person name="Barbash D.A."/>
            <person name="Barker D."/>
            <person name="Barsanti P."/>
            <person name="Batterham P."/>
            <person name="Batzoglou S."/>
            <person name="Begun D."/>
            <person name="Bhutkar A."/>
            <person name="Blanco E."/>
            <person name="Bosak S.A."/>
            <person name="Bradley R.K."/>
            <person name="Brand A.D."/>
            <person name="Brent M.R."/>
            <person name="Brooks A.N."/>
            <person name="Brown R.H."/>
            <person name="Butlin R.K."/>
            <person name="Caggese C."/>
            <person name="Calvi B.R."/>
            <person name="Bernardo de Carvalho A."/>
            <person name="Caspi A."/>
            <person name="Castrezana S."/>
            <person name="Celniker S.E."/>
            <person name="Chang J.L."/>
            <person name="Chapple C."/>
            <person name="Chatterji S."/>
            <person name="Chinwalla A."/>
            <person name="Civetta A."/>
            <person name="Clifton S.W."/>
            <person name="Comeron J.M."/>
            <person name="Costello J.C."/>
            <person name="Coyne J.A."/>
            <person name="Daub J."/>
            <person name="David R.G."/>
            <person name="Delcher A.L."/>
            <person name="Delehaunty K."/>
            <person name="Do C.B."/>
            <person name="Ebling H."/>
            <person name="Edwards K."/>
            <person name="Eickbush T."/>
            <person name="Evans J.D."/>
            <person name="Filipski A."/>
            <person name="Findeiss S."/>
            <person name="Freyhult E."/>
            <person name="Fulton L."/>
            <person name="Fulton R."/>
            <person name="Garcia A.C."/>
            <person name="Gardiner A."/>
            <person name="Garfield D.A."/>
            <person name="Garvin B.E."/>
            <person name="Gibson G."/>
            <person name="Gilbert D."/>
            <person name="Gnerre S."/>
            <person name="Godfrey J."/>
            <person name="Good R."/>
            <person name="Gotea V."/>
            <person name="Gravely B."/>
            <person name="Greenberg A.J."/>
            <person name="Griffiths-Jones S."/>
            <person name="Gross S."/>
            <person name="Guigo R."/>
            <person name="Gustafson E.A."/>
            <person name="Haerty W."/>
            <person name="Hahn M.W."/>
            <person name="Halligan D.L."/>
            <person name="Halpern A.L."/>
            <person name="Halter G.M."/>
            <person name="Han M.V."/>
            <person name="Heger A."/>
            <person name="Hillier L."/>
            <person name="Hinrichs A.S."/>
            <person name="Holmes I."/>
            <person name="Hoskins R.A."/>
            <person name="Hubisz M.J."/>
            <person name="Hultmark D."/>
            <person name="Huntley M.A."/>
            <person name="Jaffe D.B."/>
            <person name="Jagadeeshan S."/>
            <person name="Jeck W.R."/>
            <person name="Johnson J."/>
            <person name="Jones C.D."/>
            <person name="Jordan W.C."/>
            <person name="Karpen G.H."/>
            <person name="Kataoka E."/>
            <person name="Keightley P.D."/>
            <person name="Kheradpour P."/>
            <person name="Kirkness E.F."/>
            <person name="Koerich L.B."/>
            <person name="Kristiansen K."/>
            <person name="Kudrna D."/>
            <person name="Kulathinal R.J."/>
            <person name="Kumar S."/>
            <person name="Kwok R."/>
            <person name="Lander E."/>
            <person name="Langley C.H."/>
            <person name="Lapoint R."/>
            <person name="Lazzaro B.P."/>
            <person name="Lee S.J."/>
            <person name="Levesque L."/>
            <person name="Li R."/>
            <person name="Lin C.F."/>
            <person name="Lin M.F."/>
            <person name="Lindblad-Toh K."/>
            <person name="Llopart A."/>
            <person name="Long M."/>
            <person name="Low L."/>
            <person name="Lozovsky E."/>
            <person name="Lu J."/>
            <person name="Luo M."/>
            <person name="Machado C.A."/>
            <person name="Makalowski W."/>
            <person name="Marzo M."/>
            <person name="Matsuda M."/>
            <person name="Matzkin L."/>
            <person name="McAllister B."/>
            <person name="McBride C.S."/>
            <person name="McKernan B."/>
            <person name="McKernan K."/>
            <person name="Mendez-Lago M."/>
            <person name="Minx P."/>
            <person name="Mollenhauer M.U."/>
            <person name="Montooth K."/>
            <person name="Mount S.M."/>
            <person name="Mu X."/>
            <person name="Myers E."/>
            <person name="Negre B."/>
            <person name="Newfeld S."/>
            <person name="Nielsen R."/>
            <person name="Noor M.A."/>
            <person name="O'Grady P."/>
            <person name="Pachter L."/>
            <person name="Papaceit M."/>
            <person name="Parisi M.J."/>
            <person name="Parisi M."/>
            <person name="Parts L."/>
            <person name="Pedersen J.S."/>
            <person name="Pesole G."/>
            <person name="Phillippy A.M."/>
            <person name="Ponting C.P."/>
            <person name="Pop M."/>
            <person name="Porcelli D."/>
            <person name="Powell J.R."/>
            <person name="Prohaska S."/>
            <person name="Pruitt K."/>
            <person name="Puig M."/>
            <person name="Quesneville H."/>
            <person name="Ram K.R."/>
            <person name="Rand D."/>
            <person name="Rasmussen M.D."/>
            <person name="Reed L.K."/>
            <person name="Reenan R."/>
            <person name="Reily A."/>
            <person name="Remington K.A."/>
            <person name="Rieger T.T."/>
            <person name="Ritchie M.G."/>
            <person name="Robin C."/>
            <person name="Rogers Y.H."/>
            <person name="Rohde C."/>
            <person name="Rozas J."/>
            <person name="Rubenfield M.J."/>
            <person name="Ruiz A."/>
            <person name="Russo S."/>
            <person name="Salzberg S.L."/>
            <person name="Sanchez-Gracia A."/>
            <person name="Saranga D.J."/>
            <person name="Sato H."/>
            <person name="Schaeffer S.W."/>
            <person name="Schatz M.C."/>
            <person name="Schlenke T."/>
            <person name="Schwartz R."/>
            <person name="Segarra C."/>
            <person name="Singh R.S."/>
            <person name="Sirot L."/>
            <person name="Sirota M."/>
            <person name="Sisneros N.B."/>
            <person name="Smith C.D."/>
            <person name="Smith T.F."/>
            <person name="Spieth J."/>
            <person name="Stage D.E."/>
            <person name="Stark A."/>
            <person name="Stephan W."/>
            <person name="Strausberg R.L."/>
            <person name="Strempel S."/>
            <person name="Sturgill D."/>
            <person name="Sutton G."/>
            <person name="Sutton G.G."/>
            <person name="Tao W."/>
            <person name="Teichmann S."/>
            <person name="Tobari Y.N."/>
            <person name="Tomimura Y."/>
            <person name="Tsolas J.M."/>
            <person name="Valente V.L."/>
            <person name="Venter E."/>
            <person name="Venter J.C."/>
            <person name="Vicario S."/>
            <person name="Vieira F.G."/>
            <person name="Vilella A.J."/>
            <person name="Villasante A."/>
            <person name="Walenz B."/>
            <person name="Wang J."/>
            <person name="Wasserman M."/>
            <person name="Watts T."/>
            <person name="Wilson D."/>
            <person name="Wilson R.K."/>
            <person name="Wing R.A."/>
            <person name="Wolfner M.F."/>
            <person name="Wong A."/>
            <person name="Wong G.K."/>
            <person name="Wu C.I."/>
            <person name="Wu G."/>
            <person name="Yamamoto D."/>
            <person name="Yang H.P."/>
            <person name="Yang S.P."/>
            <person name="Yorke J.A."/>
            <person name="Yoshida K."/>
            <person name="Zdobnov E."/>
            <person name="Zhang P."/>
            <person name="Zhang Y."/>
            <person name="Zimin A.V."/>
            <person name="Baldwin J."/>
            <person name="Abdouelleil A."/>
            <person name="Abdulkadir J."/>
            <person name="Abebe A."/>
            <person name="Abera B."/>
            <person name="Abreu J."/>
            <person name="Acer S.C."/>
            <person name="Aftuck L."/>
            <person name="Alexander A."/>
            <person name="An P."/>
            <person name="Anderson E."/>
            <person name="Anderson S."/>
            <person name="Arachi H."/>
            <person name="Azer M."/>
            <person name="Bachantsang P."/>
            <person name="Barry A."/>
            <person name="Bayul T."/>
            <person name="Berlin A."/>
            <person name="Bessette D."/>
            <person name="Bloom T."/>
            <person name="Blye J."/>
            <person name="Boguslavskiy L."/>
            <person name="Bonnet C."/>
            <person name="Boukhgalter B."/>
            <person name="Bourzgui I."/>
            <person name="Brown A."/>
            <person name="Cahill P."/>
            <person name="Channer S."/>
            <person name="Cheshatsang Y."/>
            <person name="Chuda L."/>
            <person name="Citroen M."/>
            <person name="Collymore A."/>
            <person name="Cooke P."/>
            <person name="Costello M."/>
            <person name="D'Aco K."/>
            <person name="Daza R."/>
            <person name="De Haan G."/>
            <person name="DeGray S."/>
            <person name="DeMaso C."/>
            <person name="Dhargay N."/>
            <person name="Dooley K."/>
            <person name="Dooley E."/>
            <person name="Doricent M."/>
            <person name="Dorje P."/>
            <person name="Dorjee K."/>
            <person name="Dupes A."/>
            <person name="Elong R."/>
            <person name="Falk J."/>
            <person name="Farina A."/>
            <person name="Faro S."/>
            <person name="Ferguson D."/>
            <person name="Fisher S."/>
            <person name="Foley C.D."/>
            <person name="Franke A."/>
            <person name="Friedrich D."/>
            <person name="Gadbois L."/>
            <person name="Gearin G."/>
            <person name="Gearin C.R."/>
            <person name="Giannoukos G."/>
            <person name="Goode T."/>
            <person name="Graham J."/>
            <person name="Grandbois E."/>
            <person name="Grewal S."/>
            <person name="Gyaltsen K."/>
            <person name="Hafez N."/>
            <person name="Hagos B."/>
            <person name="Hall J."/>
            <person name="Henson C."/>
            <person name="Hollinger A."/>
            <person name="Honan T."/>
            <person name="Huard M.D."/>
            <person name="Hughes L."/>
            <person name="Hurhula B."/>
            <person name="Husby M.E."/>
            <person name="Kamat A."/>
            <person name="Kanga B."/>
            <person name="Kashin S."/>
            <person name="Khazanovich D."/>
            <person name="Kisner P."/>
            <person name="Lance K."/>
            <person name="Lara M."/>
            <person name="Lee W."/>
            <person name="Lennon N."/>
            <person name="Letendre F."/>
            <person name="LeVine R."/>
            <person name="Lipovsky A."/>
            <person name="Liu X."/>
            <person name="Liu J."/>
            <person name="Liu S."/>
            <person name="Lokyitsang T."/>
            <person name="Lokyitsang Y."/>
            <person name="Lubonja R."/>
            <person name="Lui A."/>
            <person name="MacDonald P."/>
            <person name="Magnisalis V."/>
            <person name="Maru K."/>
            <person name="Matthews C."/>
            <person name="McCusker W."/>
            <person name="McDonough S."/>
            <person name="Mehta T."/>
            <person name="Meldrim J."/>
            <person name="Meneus L."/>
            <person name="Mihai O."/>
            <person name="Mihalev A."/>
            <person name="Mihova T."/>
            <person name="Mittelman R."/>
            <person name="Mlenga V."/>
            <person name="Montmayeur A."/>
            <person name="Mulrain L."/>
            <person name="Navidi A."/>
            <person name="Naylor J."/>
            <person name="Negash T."/>
            <person name="Nguyen T."/>
            <person name="Nguyen N."/>
            <person name="Nicol R."/>
            <person name="Norbu C."/>
            <person name="Norbu N."/>
            <person name="Novod N."/>
            <person name="O'Neill B."/>
            <person name="Osman S."/>
            <person name="Markiewicz E."/>
            <person name="Oyono O.L."/>
            <person name="Patti C."/>
            <person name="Phunkhang P."/>
            <person name="Pierre F."/>
            <person name="Priest M."/>
            <person name="Raghuraman S."/>
            <person name="Rege F."/>
            <person name="Reyes R."/>
            <person name="Rise C."/>
            <person name="Rogov P."/>
            <person name="Ross K."/>
            <person name="Ryan E."/>
            <person name="Settipalli S."/>
            <person name="Shea T."/>
            <person name="Sherpa N."/>
            <person name="Shi L."/>
            <person name="Shih D."/>
            <person name="Sparrow T."/>
            <person name="Spaulding J."/>
            <person name="Stalker J."/>
            <person name="Stange-Thomann N."/>
            <person name="Stavropoulos S."/>
            <person name="Stone C."/>
            <person name="Strader C."/>
            <person name="Tesfaye S."/>
            <person name="Thomson T."/>
            <person name="Thoulutsang Y."/>
            <person name="Thoulutsang D."/>
            <person name="Topham K."/>
            <person name="Topping I."/>
            <person name="Tsamla T."/>
            <person name="Vassiliev H."/>
            <person name="Vo A."/>
            <person name="Wangchuk T."/>
            <person name="Wangdi T."/>
            <person name="Weiand M."/>
            <person name="Wilkinson J."/>
            <person name="Wilson A."/>
            <person name="Yadav S."/>
            <person name="Young G."/>
            <person name="Yu Q."/>
            <person name="Zembek L."/>
            <person name="Zhong D."/>
            <person name="Zimmer A."/>
            <person name="Zwirko Z."/>
            <person name="Jaffe D.B."/>
            <person name="Alvarez P."/>
            <person name="Brockman W."/>
            <person name="Butler J."/>
            <person name="Chin C."/>
            <person name="Gnerre S."/>
            <person name="Grabherr M."/>
            <person name="Kleber M."/>
            <person name="Mauceli E."/>
            <person name="MacCallum I."/>
        </authorList>
    </citation>
    <scope>NUCLEOTIDE SEQUENCE [LARGE SCALE GENOMIC DNA]</scope>
    <source>
        <strain evidence="5">Tucson 15287-2541.00</strain>
    </source>
</reference>
<feature type="compositionally biased region" description="Basic and acidic residues" evidence="2">
    <location>
        <begin position="867"/>
        <end position="876"/>
    </location>
</feature>
<dbReference type="EMBL" id="CH916373">
    <property type="protein sequence ID" value="EDV94322.1"/>
    <property type="molecule type" value="Genomic_DNA"/>
</dbReference>
<dbReference type="SUPFAM" id="SSF57667">
    <property type="entry name" value="beta-beta-alpha zinc fingers"/>
    <property type="match status" value="1"/>
</dbReference>
<evidence type="ECO:0000259" key="3">
    <source>
        <dbReference type="PROSITE" id="PS50157"/>
    </source>
</evidence>
<dbReference type="InterPro" id="IPR013087">
    <property type="entry name" value="Znf_C2H2_type"/>
</dbReference>
<feature type="region of interest" description="Disordered" evidence="2">
    <location>
        <begin position="657"/>
        <end position="697"/>
    </location>
</feature>
<feature type="domain" description="C2H2-type" evidence="3">
    <location>
        <begin position="522"/>
        <end position="550"/>
    </location>
</feature>
<dbReference type="FunCoup" id="B4JRD2">
    <property type="interactions" value="203"/>
</dbReference>
<dbReference type="SMART" id="SM00355">
    <property type="entry name" value="ZnF_C2H2"/>
    <property type="match status" value="6"/>
</dbReference>
<feature type="compositionally biased region" description="Acidic residues" evidence="2">
    <location>
        <begin position="469"/>
        <end position="490"/>
    </location>
</feature>
<feature type="compositionally biased region" description="Basic and acidic residues" evidence="2">
    <location>
        <begin position="491"/>
        <end position="506"/>
    </location>
</feature>
<dbReference type="PANTHER" id="PTHR21020">
    <property type="entry name" value="ZINC FINGER PROTEIN 800"/>
    <property type="match status" value="1"/>
</dbReference>
<keyword evidence="1" id="KW-0862">Zinc</keyword>
<keyword evidence="1" id="KW-0479">Metal-binding</keyword>
<gene>
    <name evidence="4" type="primary">Dgri\GH20275</name>
    <name evidence="4" type="ORF">Dgri_GH20275</name>
</gene>
<evidence type="ECO:0000313" key="5">
    <source>
        <dbReference type="Proteomes" id="UP000001070"/>
    </source>
</evidence>
<proteinExistence type="predicted"/>
<dbReference type="KEGG" id="dgr:6567407"/>
<dbReference type="OMA" id="NEVHHML"/>
<feature type="compositionally biased region" description="Basic and acidic residues" evidence="2">
    <location>
        <begin position="685"/>
        <end position="694"/>
    </location>
</feature>
<dbReference type="Pfam" id="PF00096">
    <property type="entry name" value="zf-C2H2"/>
    <property type="match status" value="1"/>
</dbReference>
<dbReference type="InterPro" id="IPR036236">
    <property type="entry name" value="Znf_C2H2_sf"/>
</dbReference>
<dbReference type="PROSITE" id="PS50157">
    <property type="entry name" value="ZINC_FINGER_C2H2_2"/>
    <property type="match status" value="1"/>
</dbReference>
<feature type="region of interest" description="Disordered" evidence="2">
    <location>
        <begin position="463"/>
        <end position="510"/>
    </location>
</feature>
<evidence type="ECO:0000256" key="1">
    <source>
        <dbReference type="PROSITE-ProRule" id="PRU00042"/>
    </source>
</evidence>
<dbReference type="PROSITE" id="PS00028">
    <property type="entry name" value="ZINC_FINGER_C2H2_1"/>
    <property type="match status" value="3"/>
</dbReference>
<accession>B4JRD2</accession>
<dbReference type="Proteomes" id="UP000001070">
    <property type="component" value="Unassembled WGS sequence"/>
</dbReference>
<protein>
    <submittedName>
        <fullName evidence="4">GH20275</fullName>
    </submittedName>
</protein>
<feature type="compositionally biased region" description="Polar residues" evidence="2">
    <location>
        <begin position="7"/>
        <end position="16"/>
    </location>
</feature>
<dbReference type="InParanoid" id="B4JRD2"/>
<dbReference type="AlphaFoldDB" id="B4JRD2"/>
<evidence type="ECO:0000256" key="2">
    <source>
        <dbReference type="SAM" id="MobiDB-lite"/>
    </source>
</evidence>
<dbReference type="GO" id="GO:0008270">
    <property type="term" value="F:zinc ion binding"/>
    <property type="evidence" value="ECO:0007669"/>
    <property type="project" value="UniProtKB-KW"/>
</dbReference>
<dbReference type="HOGENOM" id="CLU_303898_0_0_1"/>
<dbReference type="Gene3D" id="3.30.160.60">
    <property type="entry name" value="Classic Zinc Finger"/>
    <property type="match status" value="2"/>
</dbReference>
<dbReference type="PANTHER" id="PTHR21020:SF0">
    <property type="entry name" value="ZINC FINGER PROTEIN 800"/>
    <property type="match status" value="1"/>
</dbReference>
<dbReference type="eggNOG" id="KOG1721">
    <property type="taxonomic scope" value="Eukaryota"/>
</dbReference>
<dbReference type="OrthoDB" id="10066279at2759"/>
<keyword evidence="1" id="KW-0863">Zinc-finger</keyword>
<feature type="compositionally biased region" description="Polar residues" evidence="2">
    <location>
        <begin position="892"/>
        <end position="905"/>
    </location>
</feature>
<feature type="region of interest" description="Disordered" evidence="2">
    <location>
        <begin position="1"/>
        <end position="25"/>
    </location>
</feature>
<keyword evidence="5" id="KW-1185">Reference proteome</keyword>